<gene>
    <name evidence="1" type="ORF">JL09_g6906</name>
</gene>
<proteinExistence type="predicted"/>
<sequence length="14" mass="1836">VEEDYRRLNRSSRR</sequence>
<evidence type="ECO:0000313" key="1">
    <source>
        <dbReference type="EMBL" id="KGK32487.1"/>
    </source>
</evidence>
<evidence type="ECO:0000313" key="2">
    <source>
        <dbReference type="Proteomes" id="UP000029867"/>
    </source>
</evidence>
<organism evidence="1 2">
    <name type="scientific">Pichia kudriavzevii</name>
    <name type="common">Yeast</name>
    <name type="synonym">Issatchenkia orientalis</name>
    <dbReference type="NCBI Taxonomy" id="4909"/>
    <lineage>
        <taxon>Eukaryota</taxon>
        <taxon>Fungi</taxon>
        <taxon>Dikarya</taxon>
        <taxon>Ascomycota</taxon>
        <taxon>Saccharomycotina</taxon>
        <taxon>Pichiomycetes</taxon>
        <taxon>Pichiales</taxon>
        <taxon>Pichiaceae</taxon>
        <taxon>Pichia</taxon>
    </lineage>
</organism>
<name>A0A099NKP9_PICKU</name>
<protein>
    <submittedName>
        <fullName evidence="1">Uncharacterized protein</fullName>
    </submittedName>
</protein>
<dbReference type="EMBL" id="JQFK01002200">
    <property type="protein sequence ID" value="KGK32487.1"/>
    <property type="molecule type" value="Genomic_DNA"/>
</dbReference>
<dbReference type="Proteomes" id="UP000029867">
    <property type="component" value="Unassembled WGS sequence"/>
</dbReference>
<feature type="non-terminal residue" evidence="1">
    <location>
        <position position="1"/>
    </location>
</feature>
<accession>A0A099NKP9</accession>
<comment type="caution">
    <text evidence="1">The sequence shown here is derived from an EMBL/GenBank/DDBJ whole genome shotgun (WGS) entry which is preliminary data.</text>
</comment>
<reference evidence="2" key="1">
    <citation type="journal article" date="2014" name="Microb. Cell Fact.">
        <title>Exploiting Issatchenkia orientalis SD108 for succinic acid production.</title>
        <authorList>
            <person name="Xiao H."/>
            <person name="Shao Z."/>
            <person name="Jiang Y."/>
            <person name="Dole S."/>
            <person name="Zhao H."/>
        </authorList>
    </citation>
    <scope>NUCLEOTIDE SEQUENCE [LARGE SCALE GENOMIC DNA]</scope>
    <source>
        <strain evidence="2">SD108</strain>
    </source>
</reference>
<dbReference type="HOGENOM" id="CLU_3435791_0_0_1"/>